<dbReference type="PROSITE" id="PS51352">
    <property type="entry name" value="THIOREDOXIN_2"/>
    <property type="match status" value="1"/>
</dbReference>
<keyword evidence="2" id="KW-0732">Signal</keyword>
<dbReference type="InterPro" id="IPR051063">
    <property type="entry name" value="PDI"/>
</dbReference>
<evidence type="ECO:0000256" key="2">
    <source>
        <dbReference type="ARBA" id="ARBA00022729"/>
    </source>
</evidence>
<dbReference type="EMBL" id="CH479187">
    <property type="protein sequence ID" value="EDW39720.1"/>
    <property type="molecule type" value="Genomic_DNA"/>
</dbReference>
<organism evidence="7">
    <name type="scientific">Drosophila persimilis</name>
    <name type="common">Fruit fly</name>
    <dbReference type="NCBI Taxonomy" id="7234"/>
    <lineage>
        <taxon>Eukaryota</taxon>
        <taxon>Metazoa</taxon>
        <taxon>Ecdysozoa</taxon>
        <taxon>Arthropoda</taxon>
        <taxon>Hexapoda</taxon>
        <taxon>Insecta</taxon>
        <taxon>Pterygota</taxon>
        <taxon>Neoptera</taxon>
        <taxon>Endopterygota</taxon>
        <taxon>Diptera</taxon>
        <taxon>Brachycera</taxon>
        <taxon>Muscomorpha</taxon>
        <taxon>Ephydroidea</taxon>
        <taxon>Drosophilidae</taxon>
        <taxon>Drosophila</taxon>
        <taxon>Sophophora</taxon>
    </lineage>
</organism>
<dbReference type="Proteomes" id="UP000008744">
    <property type="component" value="Unassembled WGS sequence"/>
</dbReference>
<accession>B4GQ48</accession>
<keyword evidence="7" id="KW-1185">Reference proteome</keyword>
<dbReference type="GO" id="GO:0003756">
    <property type="term" value="F:protein disulfide isomerase activity"/>
    <property type="evidence" value="ECO:0007669"/>
    <property type="project" value="TreeGrafter"/>
</dbReference>
<feature type="domain" description="Thioredoxin" evidence="5">
    <location>
        <begin position="263"/>
        <end position="381"/>
    </location>
</feature>
<dbReference type="GO" id="GO:0005783">
    <property type="term" value="C:endoplasmic reticulum"/>
    <property type="evidence" value="ECO:0007669"/>
    <property type="project" value="TreeGrafter"/>
</dbReference>
<dbReference type="PhylomeDB" id="B4GQ48"/>
<dbReference type="SUPFAM" id="SSF52833">
    <property type="entry name" value="Thioredoxin-like"/>
    <property type="match status" value="3"/>
</dbReference>
<dbReference type="STRING" id="7234.B4GQ48"/>
<reference evidence="6 7" key="1">
    <citation type="journal article" date="2007" name="Nature">
        <title>Evolution of genes and genomes on the Drosophila phylogeny.</title>
        <authorList>
            <consortium name="Drosophila 12 Genomes Consortium"/>
            <person name="Clark A.G."/>
            <person name="Eisen M.B."/>
            <person name="Smith D.R."/>
            <person name="Bergman C.M."/>
            <person name="Oliver B."/>
            <person name="Markow T.A."/>
            <person name="Kaufman T.C."/>
            <person name="Kellis M."/>
            <person name="Gelbart W."/>
            <person name="Iyer V.N."/>
            <person name="Pollard D.A."/>
            <person name="Sackton T.B."/>
            <person name="Larracuente A.M."/>
            <person name="Singh N.D."/>
            <person name="Abad J.P."/>
            <person name="Abt D.N."/>
            <person name="Adryan B."/>
            <person name="Aguade M."/>
            <person name="Akashi H."/>
            <person name="Anderson W.W."/>
            <person name="Aquadro C.F."/>
            <person name="Ardell D.H."/>
            <person name="Arguello R."/>
            <person name="Artieri C.G."/>
            <person name="Barbash D.A."/>
            <person name="Barker D."/>
            <person name="Barsanti P."/>
            <person name="Batterham P."/>
            <person name="Batzoglou S."/>
            <person name="Begun D."/>
            <person name="Bhutkar A."/>
            <person name="Blanco E."/>
            <person name="Bosak S.A."/>
            <person name="Bradley R.K."/>
            <person name="Brand A.D."/>
            <person name="Brent M.R."/>
            <person name="Brooks A.N."/>
            <person name="Brown R.H."/>
            <person name="Butlin R.K."/>
            <person name="Caggese C."/>
            <person name="Calvi B.R."/>
            <person name="Bernardo de Carvalho A."/>
            <person name="Caspi A."/>
            <person name="Castrezana S."/>
            <person name="Celniker S.E."/>
            <person name="Chang J.L."/>
            <person name="Chapple C."/>
            <person name="Chatterji S."/>
            <person name="Chinwalla A."/>
            <person name="Civetta A."/>
            <person name="Clifton S.W."/>
            <person name="Comeron J.M."/>
            <person name="Costello J.C."/>
            <person name="Coyne J.A."/>
            <person name="Daub J."/>
            <person name="David R.G."/>
            <person name="Delcher A.L."/>
            <person name="Delehaunty K."/>
            <person name="Do C.B."/>
            <person name="Ebling H."/>
            <person name="Edwards K."/>
            <person name="Eickbush T."/>
            <person name="Evans J.D."/>
            <person name="Filipski A."/>
            <person name="Findeiss S."/>
            <person name="Freyhult E."/>
            <person name="Fulton L."/>
            <person name="Fulton R."/>
            <person name="Garcia A.C."/>
            <person name="Gardiner A."/>
            <person name="Garfield D.A."/>
            <person name="Garvin B.E."/>
            <person name="Gibson G."/>
            <person name="Gilbert D."/>
            <person name="Gnerre S."/>
            <person name="Godfrey J."/>
            <person name="Good R."/>
            <person name="Gotea V."/>
            <person name="Gravely B."/>
            <person name="Greenberg A.J."/>
            <person name="Griffiths-Jones S."/>
            <person name="Gross S."/>
            <person name="Guigo R."/>
            <person name="Gustafson E.A."/>
            <person name="Haerty W."/>
            <person name="Hahn M.W."/>
            <person name="Halligan D.L."/>
            <person name="Halpern A.L."/>
            <person name="Halter G.M."/>
            <person name="Han M.V."/>
            <person name="Heger A."/>
            <person name="Hillier L."/>
            <person name="Hinrichs A.S."/>
            <person name="Holmes I."/>
            <person name="Hoskins R.A."/>
            <person name="Hubisz M.J."/>
            <person name="Hultmark D."/>
            <person name="Huntley M.A."/>
            <person name="Jaffe D.B."/>
            <person name="Jagadeeshan S."/>
            <person name="Jeck W.R."/>
            <person name="Johnson J."/>
            <person name="Jones C.D."/>
            <person name="Jordan W.C."/>
            <person name="Karpen G.H."/>
            <person name="Kataoka E."/>
            <person name="Keightley P.D."/>
            <person name="Kheradpour P."/>
            <person name="Kirkness E.F."/>
            <person name="Koerich L.B."/>
            <person name="Kristiansen K."/>
            <person name="Kudrna D."/>
            <person name="Kulathinal R.J."/>
            <person name="Kumar S."/>
            <person name="Kwok R."/>
            <person name="Lander E."/>
            <person name="Langley C.H."/>
            <person name="Lapoint R."/>
            <person name="Lazzaro B.P."/>
            <person name="Lee S.J."/>
            <person name="Levesque L."/>
            <person name="Li R."/>
            <person name="Lin C.F."/>
            <person name="Lin M.F."/>
            <person name="Lindblad-Toh K."/>
            <person name="Llopart A."/>
            <person name="Long M."/>
            <person name="Low L."/>
            <person name="Lozovsky E."/>
            <person name="Lu J."/>
            <person name="Luo M."/>
            <person name="Machado C.A."/>
            <person name="Makalowski W."/>
            <person name="Marzo M."/>
            <person name="Matsuda M."/>
            <person name="Matzkin L."/>
            <person name="McAllister B."/>
            <person name="McBride C.S."/>
            <person name="McKernan B."/>
            <person name="McKernan K."/>
            <person name="Mendez-Lago M."/>
            <person name="Minx P."/>
            <person name="Mollenhauer M.U."/>
            <person name="Montooth K."/>
            <person name="Mount S.M."/>
            <person name="Mu X."/>
            <person name="Myers E."/>
            <person name="Negre B."/>
            <person name="Newfeld S."/>
            <person name="Nielsen R."/>
            <person name="Noor M.A."/>
            <person name="O'Grady P."/>
            <person name="Pachter L."/>
            <person name="Papaceit M."/>
            <person name="Parisi M.J."/>
            <person name="Parisi M."/>
            <person name="Parts L."/>
            <person name="Pedersen J.S."/>
            <person name="Pesole G."/>
            <person name="Phillippy A.M."/>
            <person name="Ponting C.P."/>
            <person name="Pop M."/>
            <person name="Porcelli D."/>
            <person name="Powell J.R."/>
            <person name="Prohaska S."/>
            <person name="Pruitt K."/>
            <person name="Puig M."/>
            <person name="Quesneville H."/>
            <person name="Ram K.R."/>
            <person name="Rand D."/>
            <person name="Rasmussen M.D."/>
            <person name="Reed L.K."/>
            <person name="Reenan R."/>
            <person name="Reily A."/>
            <person name="Remington K.A."/>
            <person name="Rieger T.T."/>
            <person name="Ritchie M.G."/>
            <person name="Robin C."/>
            <person name="Rogers Y.H."/>
            <person name="Rohde C."/>
            <person name="Rozas J."/>
            <person name="Rubenfield M.J."/>
            <person name="Ruiz A."/>
            <person name="Russo S."/>
            <person name="Salzberg S.L."/>
            <person name="Sanchez-Gracia A."/>
            <person name="Saranga D.J."/>
            <person name="Sato H."/>
            <person name="Schaeffer S.W."/>
            <person name="Schatz M.C."/>
            <person name="Schlenke T."/>
            <person name="Schwartz R."/>
            <person name="Segarra C."/>
            <person name="Singh R.S."/>
            <person name="Sirot L."/>
            <person name="Sirota M."/>
            <person name="Sisneros N.B."/>
            <person name="Smith C.D."/>
            <person name="Smith T.F."/>
            <person name="Spieth J."/>
            <person name="Stage D.E."/>
            <person name="Stark A."/>
            <person name="Stephan W."/>
            <person name="Strausberg R.L."/>
            <person name="Strempel S."/>
            <person name="Sturgill D."/>
            <person name="Sutton G."/>
            <person name="Sutton G.G."/>
            <person name="Tao W."/>
            <person name="Teichmann S."/>
            <person name="Tobari Y.N."/>
            <person name="Tomimura Y."/>
            <person name="Tsolas J.M."/>
            <person name="Valente V.L."/>
            <person name="Venter E."/>
            <person name="Venter J.C."/>
            <person name="Vicario S."/>
            <person name="Vieira F.G."/>
            <person name="Vilella A.J."/>
            <person name="Villasante A."/>
            <person name="Walenz B."/>
            <person name="Wang J."/>
            <person name="Wasserman M."/>
            <person name="Watts T."/>
            <person name="Wilson D."/>
            <person name="Wilson R.K."/>
            <person name="Wing R.A."/>
            <person name="Wolfner M.F."/>
            <person name="Wong A."/>
            <person name="Wong G.K."/>
            <person name="Wu C.I."/>
            <person name="Wu G."/>
            <person name="Yamamoto D."/>
            <person name="Yang H.P."/>
            <person name="Yang S.P."/>
            <person name="Yorke J.A."/>
            <person name="Yoshida K."/>
            <person name="Zdobnov E."/>
            <person name="Zhang P."/>
            <person name="Zhang Y."/>
            <person name="Zimin A.V."/>
            <person name="Baldwin J."/>
            <person name="Abdouelleil A."/>
            <person name="Abdulkadir J."/>
            <person name="Abebe A."/>
            <person name="Abera B."/>
            <person name="Abreu J."/>
            <person name="Acer S.C."/>
            <person name="Aftuck L."/>
            <person name="Alexander A."/>
            <person name="An P."/>
            <person name="Anderson E."/>
            <person name="Anderson S."/>
            <person name="Arachi H."/>
            <person name="Azer M."/>
            <person name="Bachantsang P."/>
            <person name="Barry A."/>
            <person name="Bayul T."/>
            <person name="Berlin A."/>
            <person name="Bessette D."/>
            <person name="Bloom T."/>
            <person name="Blye J."/>
            <person name="Boguslavskiy L."/>
            <person name="Bonnet C."/>
            <person name="Boukhgalter B."/>
            <person name="Bourzgui I."/>
            <person name="Brown A."/>
            <person name="Cahill P."/>
            <person name="Channer S."/>
            <person name="Cheshatsang Y."/>
            <person name="Chuda L."/>
            <person name="Citroen M."/>
            <person name="Collymore A."/>
            <person name="Cooke P."/>
            <person name="Costello M."/>
            <person name="D'Aco K."/>
            <person name="Daza R."/>
            <person name="De Haan G."/>
            <person name="DeGray S."/>
            <person name="DeMaso C."/>
            <person name="Dhargay N."/>
            <person name="Dooley K."/>
            <person name="Dooley E."/>
            <person name="Doricent M."/>
            <person name="Dorje P."/>
            <person name="Dorjee K."/>
            <person name="Dupes A."/>
            <person name="Elong R."/>
            <person name="Falk J."/>
            <person name="Farina A."/>
            <person name="Faro S."/>
            <person name="Ferguson D."/>
            <person name="Fisher S."/>
            <person name="Foley C.D."/>
            <person name="Franke A."/>
            <person name="Friedrich D."/>
            <person name="Gadbois L."/>
            <person name="Gearin G."/>
            <person name="Gearin C.R."/>
            <person name="Giannoukos G."/>
            <person name="Goode T."/>
            <person name="Graham J."/>
            <person name="Grandbois E."/>
            <person name="Grewal S."/>
            <person name="Gyaltsen K."/>
            <person name="Hafez N."/>
            <person name="Hagos B."/>
            <person name="Hall J."/>
            <person name="Henson C."/>
            <person name="Hollinger A."/>
            <person name="Honan T."/>
            <person name="Huard M.D."/>
            <person name="Hughes L."/>
            <person name="Hurhula B."/>
            <person name="Husby M.E."/>
            <person name="Kamat A."/>
            <person name="Kanga B."/>
            <person name="Kashin S."/>
            <person name="Khazanovich D."/>
            <person name="Kisner P."/>
            <person name="Lance K."/>
            <person name="Lara M."/>
            <person name="Lee W."/>
            <person name="Lennon N."/>
            <person name="Letendre F."/>
            <person name="LeVine R."/>
            <person name="Lipovsky A."/>
            <person name="Liu X."/>
            <person name="Liu J."/>
            <person name="Liu S."/>
            <person name="Lokyitsang T."/>
            <person name="Lokyitsang Y."/>
            <person name="Lubonja R."/>
            <person name="Lui A."/>
            <person name="MacDonald P."/>
            <person name="Magnisalis V."/>
            <person name="Maru K."/>
            <person name="Matthews C."/>
            <person name="McCusker W."/>
            <person name="McDonough S."/>
            <person name="Mehta T."/>
            <person name="Meldrim J."/>
            <person name="Meneus L."/>
            <person name="Mihai O."/>
            <person name="Mihalev A."/>
            <person name="Mihova T."/>
            <person name="Mittelman R."/>
            <person name="Mlenga V."/>
            <person name="Montmayeur A."/>
            <person name="Mulrain L."/>
            <person name="Navidi A."/>
            <person name="Naylor J."/>
            <person name="Negash T."/>
            <person name="Nguyen T."/>
            <person name="Nguyen N."/>
            <person name="Nicol R."/>
            <person name="Norbu C."/>
            <person name="Norbu N."/>
            <person name="Novod N."/>
            <person name="O'Neill B."/>
            <person name="Osman S."/>
            <person name="Markiewicz E."/>
            <person name="Oyono O.L."/>
            <person name="Patti C."/>
            <person name="Phunkhang P."/>
            <person name="Pierre F."/>
            <person name="Priest M."/>
            <person name="Raghuraman S."/>
            <person name="Rege F."/>
            <person name="Reyes R."/>
            <person name="Rise C."/>
            <person name="Rogov P."/>
            <person name="Ross K."/>
            <person name="Ryan E."/>
            <person name="Settipalli S."/>
            <person name="Shea T."/>
            <person name="Sherpa N."/>
            <person name="Shi L."/>
            <person name="Shih D."/>
            <person name="Sparrow T."/>
            <person name="Spaulding J."/>
            <person name="Stalker J."/>
            <person name="Stange-Thomann N."/>
            <person name="Stavropoulos S."/>
            <person name="Stone C."/>
            <person name="Strader C."/>
            <person name="Tesfaye S."/>
            <person name="Thomson T."/>
            <person name="Thoulutsang Y."/>
            <person name="Thoulutsang D."/>
            <person name="Topham K."/>
            <person name="Topping I."/>
            <person name="Tsamla T."/>
            <person name="Vassiliev H."/>
            <person name="Vo A."/>
            <person name="Wangchuk T."/>
            <person name="Wangdi T."/>
            <person name="Weiand M."/>
            <person name="Wilkinson J."/>
            <person name="Wilson A."/>
            <person name="Yadav S."/>
            <person name="Young G."/>
            <person name="Yu Q."/>
            <person name="Zembek L."/>
            <person name="Zhong D."/>
            <person name="Zimmer A."/>
            <person name="Zwirko Z."/>
            <person name="Jaffe D.B."/>
            <person name="Alvarez P."/>
            <person name="Brockman W."/>
            <person name="Butler J."/>
            <person name="Chin C."/>
            <person name="Gnerre S."/>
            <person name="Grabherr M."/>
            <person name="Kleber M."/>
            <person name="Mauceli E."/>
            <person name="MacCallum I."/>
        </authorList>
    </citation>
    <scope>NUCLEOTIDE SEQUENCE [LARGE SCALE GENOMIC DNA]</scope>
    <source>
        <strain evidence="7">MSH-3 / Tucson 14011-0111.49</strain>
    </source>
</reference>
<dbReference type="CDD" id="cd02961">
    <property type="entry name" value="PDI_a_family"/>
    <property type="match status" value="2"/>
</dbReference>
<keyword evidence="4" id="KW-1133">Transmembrane helix</keyword>
<proteinExistence type="inferred from homology"/>
<dbReference type="InterPro" id="IPR013766">
    <property type="entry name" value="Thioredoxin_domain"/>
</dbReference>
<gene>
    <name evidence="6" type="primary">Dper\GL14774</name>
    <name evidence="6" type="ORF">Dper_GL14774</name>
</gene>
<protein>
    <submittedName>
        <fullName evidence="6">GL14774</fullName>
    </submittedName>
</protein>
<dbReference type="PANTHER" id="PTHR45672:SF3">
    <property type="entry name" value="THIOREDOXIN DOMAIN-CONTAINING PROTEIN 5"/>
    <property type="match status" value="1"/>
</dbReference>
<sequence>MAAVKDSNVDDVVVGDDDDDDPVSEACKHDEVLQLNTNNFNLLTHTGKFFIMIFKPPLSYMADQAKLKWVRLARELNAKGTICISDLDCSKSIEICHHLQIRPSPTFLWYENGRKVRAYDAEPDPELEHFKSFVEKMIASNEISVESSASGVEDTDHRTIDWSTDDFETNLKEKNVIVEFYATLCESCNSLYSILWKLMGIQNTASTSLAIGAINCSKYESFCISNNVTMYPTLLYFEKDDGVAKKSYNLSSFMSEKTTEKAVVIKEDAPQNCAPGQVFTLTDKSFDSSIKSMKSFVKFFQPSCPFCTAIKQVWIDLASELRNVTAVCIAELDCTDFKAICKRYHITAVPKLVWIDSNAFRVYNGGGKVELLKRFVIDMIDNNGTTPIMVISRATSNPSSYPFMTVVYLGILGLIKNYLFK</sequence>
<name>B4GQ48_DROPE</name>
<feature type="compositionally biased region" description="Low complexity" evidence="3">
    <location>
        <begin position="1"/>
        <end position="12"/>
    </location>
</feature>
<dbReference type="Gene3D" id="3.40.30.10">
    <property type="entry name" value="Glutaredoxin"/>
    <property type="match status" value="3"/>
</dbReference>
<dbReference type="OMA" id="VWIDSNA"/>
<dbReference type="HOGENOM" id="CLU_652610_0_0_1"/>
<dbReference type="GO" id="GO:0006457">
    <property type="term" value="P:protein folding"/>
    <property type="evidence" value="ECO:0007669"/>
    <property type="project" value="TreeGrafter"/>
</dbReference>
<evidence type="ECO:0000313" key="7">
    <source>
        <dbReference type="Proteomes" id="UP000008744"/>
    </source>
</evidence>
<dbReference type="SMR" id="B4GQ48"/>
<dbReference type="InterPro" id="IPR036249">
    <property type="entry name" value="Thioredoxin-like_sf"/>
</dbReference>
<evidence type="ECO:0000259" key="5">
    <source>
        <dbReference type="PROSITE" id="PS51352"/>
    </source>
</evidence>
<evidence type="ECO:0000256" key="4">
    <source>
        <dbReference type="SAM" id="Phobius"/>
    </source>
</evidence>
<evidence type="ECO:0000256" key="1">
    <source>
        <dbReference type="ARBA" id="ARBA00006347"/>
    </source>
</evidence>
<dbReference type="eggNOG" id="KOG0191">
    <property type="taxonomic scope" value="Eukaryota"/>
</dbReference>
<keyword evidence="4" id="KW-0472">Membrane</keyword>
<dbReference type="PANTHER" id="PTHR45672">
    <property type="entry name" value="PROTEIN DISULFIDE-ISOMERASE C17H9.14C-RELATED"/>
    <property type="match status" value="1"/>
</dbReference>
<evidence type="ECO:0000313" key="6">
    <source>
        <dbReference type="EMBL" id="EDW39720.1"/>
    </source>
</evidence>
<feature type="transmembrane region" description="Helical" evidence="4">
    <location>
        <begin position="401"/>
        <end position="420"/>
    </location>
</feature>
<dbReference type="AlphaFoldDB" id="B4GQ48"/>
<evidence type="ECO:0000256" key="3">
    <source>
        <dbReference type="SAM" id="MobiDB-lite"/>
    </source>
</evidence>
<keyword evidence="4" id="KW-0812">Transmembrane</keyword>
<dbReference type="OrthoDB" id="72053at2759"/>
<dbReference type="Pfam" id="PF00085">
    <property type="entry name" value="Thioredoxin"/>
    <property type="match status" value="2"/>
</dbReference>
<feature type="region of interest" description="Disordered" evidence="3">
    <location>
        <begin position="1"/>
        <end position="20"/>
    </location>
</feature>
<comment type="similarity">
    <text evidence="1">Belongs to the protein disulfide isomerase family.</text>
</comment>